<dbReference type="AlphaFoldDB" id="A0A261UKW7"/>
<evidence type="ECO:0008006" key="4">
    <source>
        <dbReference type="Google" id="ProtNLM"/>
    </source>
</evidence>
<dbReference type="InterPro" id="IPR018715">
    <property type="entry name" value="DUF2239"/>
</dbReference>
<dbReference type="OrthoDB" id="282960at2"/>
<organism evidence="2 3">
    <name type="scientific">Bordetella genomosp. 11</name>
    <dbReference type="NCBI Taxonomy" id="1416808"/>
    <lineage>
        <taxon>Bacteria</taxon>
        <taxon>Pseudomonadati</taxon>
        <taxon>Pseudomonadota</taxon>
        <taxon>Betaproteobacteria</taxon>
        <taxon>Burkholderiales</taxon>
        <taxon>Alcaligenaceae</taxon>
        <taxon>Bordetella</taxon>
    </lineage>
</organism>
<evidence type="ECO:0000313" key="3">
    <source>
        <dbReference type="Proteomes" id="UP000215767"/>
    </source>
</evidence>
<feature type="compositionally biased region" description="Low complexity" evidence="1">
    <location>
        <begin position="71"/>
        <end position="94"/>
    </location>
</feature>
<dbReference type="Pfam" id="PF09998">
    <property type="entry name" value="DUF2239"/>
    <property type="match status" value="1"/>
</dbReference>
<dbReference type="Proteomes" id="UP000215767">
    <property type="component" value="Unassembled WGS sequence"/>
</dbReference>
<protein>
    <recommendedName>
        <fullName evidence="4">DUF2239 domain-containing protein</fullName>
    </recommendedName>
</protein>
<name>A0A261UKW7_9BORD</name>
<comment type="caution">
    <text evidence="2">The sequence shown here is derived from an EMBL/GenBank/DDBJ whole genome shotgun (WGS) entry which is preliminary data.</text>
</comment>
<gene>
    <name evidence="2" type="ORF">CAL28_24145</name>
</gene>
<feature type="region of interest" description="Disordered" evidence="1">
    <location>
        <begin position="71"/>
        <end position="120"/>
    </location>
</feature>
<accession>A0A261UKW7</accession>
<evidence type="ECO:0000256" key="1">
    <source>
        <dbReference type="SAM" id="MobiDB-lite"/>
    </source>
</evidence>
<evidence type="ECO:0000313" key="2">
    <source>
        <dbReference type="EMBL" id="OZI62295.1"/>
    </source>
</evidence>
<dbReference type="EMBL" id="NEVS01000004">
    <property type="protein sequence ID" value="OZI62295.1"/>
    <property type="molecule type" value="Genomic_DNA"/>
</dbReference>
<reference evidence="3" key="1">
    <citation type="submission" date="2017-05" db="EMBL/GenBank/DDBJ databases">
        <title>Complete and WGS of Bordetella genogroups.</title>
        <authorList>
            <person name="Spilker T."/>
            <person name="Lipuma J."/>
        </authorList>
    </citation>
    <scope>NUCLEOTIDE SEQUENCE [LARGE SCALE GENOMIC DNA]</scope>
    <source>
        <strain evidence="3">AU8856</strain>
    </source>
</reference>
<dbReference type="RefSeq" id="WP_094843678.1">
    <property type="nucleotide sequence ID" value="NZ_NEVS01000004.1"/>
</dbReference>
<proteinExistence type="predicted"/>
<sequence>MTLNVQTPCTAFAGHRRLAAGSLADVALAVKAALEDAPSGLPGNVLTFDDTTGHVVDIDTRGSRDDVLARLPRPARAQAPSEAATAEPMADAPAQEPATGPLSAPHATASRTPRGRGRPRLGVIAREVTLLPRHWEWLNTQPGGASVALRKLVEAGMRDRRARERTMREAAYRFMSAMAGDMEGFEEAARALFADDARAMSRQMASWPADIREHALRLAFGQ</sequence>
<keyword evidence="3" id="KW-1185">Reference proteome</keyword>